<keyword evidence="5" id="KW-1185">Reference proteome</keyword>
<dbReference type="AlphaFoldDB" id="A0A2P5B0B8"/>
<organism evidence="4 5">
    <name type="scientific">Parasponia andersonii</name>
    <name type="common">Sponia andersonii</name>
    <dbReference type="NCBI Taxonomy" id="3476"/>
    <lineage>
        <taxon>Eukaryota</taxon>
        <taxon>Viridiplantae</taxon>
        <taxon>Streptophyta</taxon>
        <taxon>Embryophyta</taxon>
        <taxon>Tracheophyta</taxon>
        <taxon>Spermatophyta</taxon>
        <taxon>Magnoliopsida</taxon>
        <taxon>eudicotyledons</taxon>
        <taxon>Gunneridae</taxon>
        <taxon>Pentapetalae</taxon>
        <taxon>rosids</taxon>
        <taxon>fabids</taxon>
        <taxon>Rosales</taxon>
        <taxon>Cannabaceae</taxon>
        <taxon>Parasponia</taxon>
    </lineage>
</organism>
<accession>A0A2P5B0B8</accession>
<evidence type="ECO:0000256" key="1">
    <source>
        <dbReference type="ARBA" id="ARBA00022857"/>
    </source>
</evidence>
<dbReference type="Gene3D" id="3.40.50.720">
    <property type="entry name" value="NAD(P)-binding Rossmann-like Domain"/>
    <property type="match status" value="1"/>
</dbReference>
<comment type="caution">
    <text evidence="4">The sequence shown here is derived from an EMBL/GenBank/DDBJ whole genome shotgun (WGS) entry which is preliminary data.</text>
</comment>
<feature type="domain" description="NAD-dependent epimerase/dehydratase" evidence="3">
    <location>
        <begin position="9"/>
        <end position="261"/>
    </location>
</feature>
<dbReference type="EMBL" id="JXTB01000396">
    <property type="protein sequence ID" value="PON42239.1"/>
    <property type="molecule type" value="Genomic_DNA"/>
</dbReference>
<proteinExistence type="predicted"/>
<dbReference type="PANTHER" id="PTHR10366:SF796">
    <property type="entry name" value="DIHYDROFLAVONOL-4-REDUCTASE-LIKE"/>
    <property type="match status" value="1"/>
</dbReference>
<sequence>MEENTGCKVCVTGSSGYIGSWIVKRLLEKRYIVHATLRNLGDPNKVGLLKSLTNAERNLRLFEADIYSPNDYERAIQGCKYVIHLATPVLRDFKDESNQTEETSEAAVGGIRSIMESCRRSGTVKRLIYTASVVAASPIQDDGKAFKPSMDESCWTPLNISFPYTIEGLMAYTHSKTLSEKELLRFNRDEDGQLEVVSLNCGVVGGDTILSIMPESMAMLVSQIIDNKRYAVLRFLEEVNGNVPIVHIEDVCEAHIFCMEKSSLNGRFLCASAYLASAEIASHWRKYHPDINIAEELVEDLGREIVWGSTKLKEIRFEYKFNAKMILDGSLKCAQRMGHFCSTD</sequence>
<dbReference type="STRING" id="3476.A0A2P5B0B8"/>
<evidence type="ECO:0000313" key="4">
    <source>
        <dbReference type="EMBL" id="PON42239.1"/>
    </source>
</evidence>
<dbReference type="PANTHER" id="PTHR10366">
    <property type="entry name" value="NAD DEPENDENT EPIMERASE/DEHYDRATASE"/>
    <property type="match status" value="1"/>
</dbReference>
<evidence type="ECO:0000259" key="3">
    <source>
        <dbReference type="Pfam" id="PF01370"/>
    </source>
</evidence>
<dbReference type="InterPro" id="IPR001509">
    <property type="entry name" value="Epimerase_deHydtase"/>
</dbReference>
<gene>
    <name evidence="4" type="ORF">PanWU01x14_283550</name>
</gene>
<evidence type="ECO:0000256" key="2">
    <source>
        <dbReference type="ARBA" id="ARBA00023002"/>
    </source>
</evidence>
<dbReference type="FunFam" id="3.40.50.720:FF:000645">
    <property type="entry name" value="Anthocyanidin reductase ((2S)-flavan-3-ol-forming)"/>
    <property type="match status" value="1"/>
</dbReference>
<evidence type="ECO:0000313" key="5">
    <source>
        <dbReference type="Proteomes" id="UP000237105"/>
    </source>
</evidence>
<dbReference type="Proteomes" id="UP000237105">
    <property type="component" value="Unassembled WGS sequence"/>
</dbReference>
<dbReference type="InterPro" id="IPR036291">
    <property type="entry name" value="NAD(P)-bd_dom_sf"/>
</dbReference>
<reference evidence="5" key="1">
    <citation type="submission" date="2016-06" db="EMBL/GenBank/DDBJ databases">
        <title>Parallel loss of symbiosis genes in relatives of nitrogen-fixing non-legume Parasponia.</title>
        <authorList>
            <person name="Van Velzen R."/>
            <person name="Holmer R."/>
            <person name="Bu F."/>
            <person name="Rutten L."/>
            <person name="Van Zeijl A."/>
            <person name="Liu W."/>
            <person name="Santuari L."/>
            <person name="Cao Q."/>
            <person name="Sharma T."/>
            <person name="Shen D."/>
            <person name="Roswanjaya Y."/>
            <person name="Wardhani T."/>
            <person name="Kalhor M.S."/>
            <person name="Jansen J."/>
            <person name="Van den Hoogen J."/>
            <person name="Gungor B."/>
            <person name="Hartog M."/>
            <person name="Hontelez J."/>
            <person name="Verver J."/>
            <person name="Yang W.-C."/>
            <person name="Schijlen E."/>
            <person name="Repin R."/>
            <person name="Schilthuizen M."/>
            <person name="Schranz E."/>
            <person name="Heidstra R."/>
            <person name="Miyata K."/>
            <person name="Fedorova E."/>
            <person name="Kohlen W."/>
            <person name="Bisseling T."/>
            <person name="Smit S."/>
            <person name="Geurts R."/>
        </authorList>
    </citation>
    <scope>NUCLEOTIDE SEQUENCE [LARGE SCALE GENOMIC DNA]</scope>
    <source>
        <strain evidence="5">cv. WU1-14</strain>
    </source>
</reference>
<keyword evidence="1" id="KW-0521">NADP</keyword>
<dbReference type="InterPro" id="IPR050425">
    <property type="entry name" value="NAD(P)_dehydrat-like"/>
</dbReference>
<dbReference type="Pfam" id="PF01370">
    <property type="entry name" value="Epimerase"/>
    <property type="match status" value="1"/>
</dbReference>
<keyword evidence="2" id="KW-0560">Oxidoreductase</keyword>
<dbReference type="OrthoDB" id="2735536at2759"/>
<dbReference type="GO" id="GO:0016616">
    <property type="term" value="F:oxidoreductase activity, acting on the CH-OH group of donors, NAD or NADP as acceptor"/>
    <property type="evidence" value="ECO:0007669"/>
    <property type="project" value="TreeGrafter"/>
</dbReference>
<dbReference type="SUPFAM" id="SSF51735">
    <property type="entry name" value="NAD(P)-binding Rossmann-fold domains"/>
    <property type="match status" value="1"/>
</dbReference>
<protein>
    <submittedName>
        <fullName evidence="4">NAD(P)-binding domain containing protein</fullName>
    </submittedName>
</protein>
<name>A0A2P5B0B8_PARAD</name>